<reference evidence="3" key="1">
    <citation type="journal article" date="2017" name="Nat. Ecol. Evol.">
        <title>Genome expansion and lineage-specific genetic innovations in the forest pathogenic fungi Armillaria.</title>
        <authorList>
            <person name="Sipos G."/>
            <person name="Prasanna A.N."/>
            <person name="Walter M.C."/>
            <person name="O'Connor E."/>
            <person name="Balint B."/>
            <person name="Krizsan K."/>
            <person name="Kiss B."/>
            <person name="Hess J."/>
            <person name="Varga T."/>
            <person name="Slot J."/>
            <person name="Riley R."/>
            <person name="Boka B."/>
            <person name="Rigling D."/>
            <person name="Barry K."/>
            <person name="Lee J."/>
            <person name="Mihaltcheva S."/>
            <person name="LaButti K."/>
            <person name="Lipzen A."/>
            <person name="Waldron R."/>
            <person name="Moloney N.M."/>
            <person name="Sperisen C."/>
            <person name="Kredics L."/>
            <person name="Vagvoelgyi C."/>
            <person name="Patrignani A."/>
            <person name="Fitzpatrick D."/>
            <person name="Nagy I."/>
            <person name="Doyle S."/>
            <person name="Anderson J.B."/>
            <person name="Grigoriev I.V."/>
            <person name="Gueldener U."/>
            <person name="Muensterkoetter M."/>
            <person name="Nagy L.G."/>
        </authorList>
    </citation>
    <scope>NUCLEOTIDE SEQUENCE [LARGE SCALE GENOMIC DNA]</scope>
    <source>
        <strain evidence="3">28-4</strain>
    </source>
</reference>
<dbReference type="EMBL" id="KZ293527">
    <property type="protein sequence ID" value="PBK58713.1"/>
    <property type="molecule type" value="Genomic_DNA"/>
</dbReference>
<dbReference type="AlphaFoldDB" id="A0A2H3B4D6"/>
<dbReference type="Proteomes" id="UP000218334">
    <property type="component" value="Unassembled WGS sequence"/>
</dbReference>
<organism evidence="2 3">
    <name type="scientific">Armillaria solidipes</name>
    <dbReference type="NCBI Taxonomy" id="1076256"/>
    <lineage>
        <taxon>Eukaryota</taxon>
        <taxon>Fungi</taxon>
        <taxon>Dikarya</taxon>
        <taxon>Basidiomycota</taxon>
        <taxon>Agaricomycotina</taxon>
        <taxon>Agaricomycetes</taxon>
        <taxon>Agaricomycetidae</taxon>
        <taxon>Agaricales</taxon>
        <taxon>Marasmiineae</taxon>
        <taxon>Physalacriaceae</taxon>
        <taxon>Armillaria</taxon>
    </lineage>
</organism>
<evidence type="ECO:0000256" key="1">
    <source>
        <dbReference type="SAM" id="SignalP"/>
    </source>
</evidence>
<feature type="signal peptide" evidence="1">
    <location>
        <begin position="1"/>
        <end position="26"/>
    </location>
</feature>
<accession>A0A2H3B4D6</accession>
<feature type="chain" id="PRO_5013917523" evidence="1">
    <location>
        <begin position="27"/>
        <end position="204"/>
    </location>
</feature>
<keyword evidence="1" id="KW-0732">Signal</keyword>
<sequence length="204" mass="21752">MSAWKSYVILMTIFLRSWVQFPACKAGSEVDPLWRWGILFDSGAVWSKGSSVDGIELRPLVVSTIGVEEVIVLSLGDGLVSSIFRGIGVTVRVGERAEVRGGSNSDGANGEGTGMGLVNPNQLRVQCIEGASQGDGVVFVGVVLWVRCPSLGSGGGWLQSHSFHKWSGLDVGKDIVGGEGCRWLSDRVLLDVEKVFNSLDVGKD</sequence>
<name>A0A2H3B4D6_9AGAR</name>
<gene>
    <name evidence="2" type="ORF">ARMSODRAFT_983629</name>
</gene>
<proteinExistence type="predicted"/>
<evidence type="ECO:0000313" key="2">
    <source>
        <dbReference type="EMBL" id="PBK58713.1"/>
    </source>
</evidence>
<evidence type="ECO:0000313" key="3">
    <source>
        <dbReference type="Proteomes" id="UP000218334"/>
    </source>
</evidence>
<keyword evidence="3" id="KW-1185">Reference proteome</keyword>
<protein>
    <submittedName>
        <fullName evidence="2">Uncharacterized protein</fullName>
    </submittedName>
</protein>